<protein>
    <submittedName>
        <fullName evidence="2">SDR family oxidoreductase</fullName>
    </submittedName>
</protein>
<gene>
    <name evidence="2" type="ORF">ACFSYJ_21345</name>
</gene>
<sequence length="209" mass="22263">MKITLFGATGGTGKQLVDQACAAGHQVTAVVRDPARLTRTDPNLTVVTADVMTPDSIAPHVAGADAVITAIGSPDLKPTTIQTDSTRSIIEAMRRQGTRRLLVVSNGGMATEGDGPVTRFLAKPILSRVLRNPWGDMRVMEEAVRASNLDWTIVRPPMLTDGPRTGTYRTAVDRNVRGGIRLSRANLADCILRHLNDPAALHVAIAAGN</sequence>
<dbReference type="Gene3D" id="3.40.50.720">
    <property type="entry name" value="NAD(P)-binding Rossmann-like Domain"/>
    <property type="match status" value="1"/>
</dbReference>
<organism evidence="2 3">
    <name type="scientific">Amycolatopsis samaneae</name>
    <dbReference type="NCBI Taxonomy" id="664691"/>
    <lineage>
        <taxon>Bacteria</taxon>
        <taxon>Bacillati</taxon>
        <taxon>Actinomycetota</taxon>
        <taxon>Actinomycetes</taxon>
        <taxon>Pseudonocardiales</taxon>
        <taxon>Pseudonocardiaceae</taxon>
        <taxon>Amycolatopsis</taxon>
    </lineage>
</organism>
<proteinExistence type="predicted"/>
<dbReference type="PANTHER" id="PTHR43355:SF2">
    <property type="entry name" value="FLAVIN REDUCTASE (NADPH)"/>
    <property type="match status" value="1"/>
</dbReference>
<dbReference type="EMBL" id="JBHUKU010000011">
    <property type="protein sequence ID" value="MFD2461164.1"/>
    <property type="molecule type" value="Genomic_DNA"/>
</dbReference>
<accession>A0ABW5GK05</accession>
<dbReference type="InterPro" id="IPR036291">
    <property type="entry name" value="NAD(P)-bd_dom_sf"/>
</dbReference>
<reference evidence="3" key="1">
    <citation type="journal article" date="2019" name="Int. J. Syst. Evol. Microbiol.">
        <title>The Global Catalogue of Microorganisms (GCM) 10K type strain sequencing project: providing services to taxonomists for standard genome sequencing and annotation.</title>
        <authorList>
            <consortium name="The Broad Institute Genomics Platform"/>
            <consortium name="The Broad Institute Genome Sequencing Center for Infectious Disease"/>
            <person name="Wu L."/>
            <person name="Ma J."/>
        </authorList>
    </citation>
    <scope>NUCLEOTIDE SEQUENCE [LARGE SCALE GENOMIC DNA]</scope>
    <source>
        <strain evidence="3">CGMCC 4.7643</strain>
    </source>
</reference>
<dbReference type="InterPro" id="IPR016040">
    <property type="entry name" value="NAD(P)-bd_dom"/>
</dbReference>
<dbReference type="Pfam" id="PF13460">
    <property type="entry name" value="NAD_binding_10"/>
    <property type="match status" value="1"/>
</dbReference>
<evidence type="ECO:0000313" key="3">
    <source>
        <dbReference type="Proteomes" id="UP001597419"/>
    </source>
</evidence>
<name>A0ABW5GK05_9PSEU</name>
<dbReference type="Proteomes" id="UP001597419">
    <property type="component" value="Unassembled WGS sequence"/>
</dbReference>
<dbReference type="SUPFAM" id="SSF51735">
    <property type="entry name" value="NAD(P)-binding Rossmann-fold domains"/>
    <property type="match status" value="1"/>
</dbReference>
<feature type="domain" description="NAD(P)-binding" evidence="1">
    <location>
        <begin position="7"/>
        <end position="198"/>
    </location>
</feature>
<comment type="caution">
    <text evidence="2">The sequence shown here is derived from an EMBL/GenBank/DDBJ whole genome shotgun (WGS) entry which is preliminary data.</text>
</comment>
<evidence type="ECO:0000313" key="2">
    <source>
        <dbReference type="EMBL" id="MFD2461164.1"/>
    </source>
</evidence>
<keyword evidence="3" id="KW-1185">Reference proteome</keyword>
<dbReference type="InterPro" id="IPR051606">
    <property type="entry name" value="Polyketide_Oxido-like"/>
</dbReference>
<dbReference type="RefSeq" id="WP_345405533.1">
    <property type="nucleotide sequence ID" value="NZ_BAABHG010000018.1"/>
</dbReference>
<evidence type="ECO:0000259" key="1">
    <source>
        <dbReference type="Pfam" id="PF13460"/>
    </source>
</evidence>
<dbReference type="CDD" id="cd05244">
    <property type="entry name" value="BVR-B_like_SDR_a"/>
    <property type="match status" value="1"/>
</dbReference>
<dbReference type="PANTHER" id="PTHR43355">
    <property type="entry name" value="FLAVIN REDUCTASE (NADPH)"/>
    <property type="match status" value="1"/>
</dbReference>